<dbReference type="RefSeq" id="WP_143085647.1">
    <property type="nucleotide sequence ID" value="NZ_FOTC01000001.1"/>
</dbReference>
<name>A0A1I4B2C4_9EURY</name>
<dbReference type="PANTHER" id="PTHR33608:SF6">
    <property type="entry name" value="BLL2464 PROTEIN"/>
    <property type="match status" value="1"/>
</dbReference>
<dbReference type="Gene3D" id="2.60.40.10">
    <property type="entry name" value="Immunoglobulins"/>
    <property type="match status" value="1"/>
</dbReference>
<evidence type="ECO:0000313" key="2">
    <source>
        <dbReference type="EMBL" id="SFK62945.1"/>
    </source>
</evidence>
<dbReference type="AlphaFoldDB" id="A0A1I4B2C4"/>
<protein>
    <submittedName>
        <fullName evidence="2">Conserved repeat domain-containing protein</fullName>
    </submittedName>
</protein>
<organism evidence="2 3">
    <name type="scientific">Halogranum rubrum</name>
    <dbReference type="NCBI Taxonomy" id="553466"/>
    <lineage>
        <taxon>Archaea</taxon>
        <taxon>Methanobacteriati</taxon>
        <taxon>Methanobacteriota</taxon>
        <taxon>Stenosarchaea group</taxon>
        <taxon>Halobacteria</taxon>
        <taxon>Halobacteriales</taxon>
        <taxon>Haloferacaceae</taxon>
    </lineage>
</organism>
<evidence type="ECO:0000259" key="1">
    <source>
        <dbReference type="Pfam" id="PF24346"/>
    </source>
</evidence>
<dbReference type="Proteomes" id="UP000199607">
    <property type="component" value="Unassembled WGS sequence"/>
</dbReference>
<evidence type="ECO:0000313" key="3">
    <source>
        <dbReference type="Proteomes" id="UP000199607"/>
    </source>
</evidence>
<feature type="domain" description="DUF7507" evidence="1">
    <location>
        <begin position="57"/>
        <end position="123"/>
    </location>
</feature>
<dbReference type="Pfam" id="PF24346">
    <property type="entry name" value="DUF7507"/>
    <property type="match status" value="1"/>
</dbReference>
<gene>
    <name evidence="2" type="ORF">SAMN04487950_0261</name>
</gene>
<dbReference type="STRING" id="553466.SAMN04487950_0261"/>
<sequence>MTLHRSRRWDVGLVGTLTLLVVGLVYADPLLLVATVVPLAYVVFGALSSAPSSVDLSVERSFSPSTPAPGEPVTVSLTVQNTSDTTVSDLRIVDGVPEELPVTTGSPRGAASLRPGGSTTVTYGVVAGRGDHTFDDPLVRIRPLAGTSVLTDRLPVGGSATLACHGRVSEIPTLHAVSRVGALPRSTGGEGLEFHSTREYRAGDPINRIDWRRYAKGEALTTVNFTEEQVARVALVVDARPVSRVSSRSGFPTGTELGAYAAERVYDALTAAGHVASVSALGLDREAVAPEVPVDPDGIPWVDAGTASGTRAQAAAVFDAVRTAPRAATDRVDERDDEYVTRLDSQLPRDTNVVLFSPALDDTPVFVAQQLALRGYDVLLVSPNVIGDDTPGQSLAGVQRRVRLQKASGRTLTTADWNPTDPLELLLRRHLPRVLSSS</sequence>
<accession>A0A1I4B2C4</accession>
<dbReference type="PANTHER" id="PTHR33608">
    <property type="entry name" value="BLL2464 PROTEIN"/>
    <property type="match status" value="1"/>
</dbReference>
<reference evidence="3" key="1">
    <citation type="submission" date="2016-10" db="EMBL/GenBank/DDBJ databases">
        <authorList>
            <person name="Varghese N."/>
            <person name="Submissions S."/>
        </authorList>
    </citation>
    <scope>NUCLEOTIDE SEQUENCE [LARGE SCALE GENOMIC DNA]</scope>
    <source>
        <strain evidence="3">CGMCC 1.7738</strain>
    </source>
</reference>
<proteinExistence type="predicted"/>
<dbReference type="InterPro" id="IPR055354">
    <property type="entry name" value="DUF7507"/>
</dbReference>
<dbReference type="EMBL" id="FOTC01000001">
    <property type="protein sequence ID" value="SFK62945.1"/>
    <property type="molecule type" value="Genomic_DNA"/>
</dbReference>
<dbReference type="InterPro" id="IPR013783">
    <property type="entry name" value="Ig-like_fold"/>
</dbReference>
<keyword evidence="3" id="KW-1185">Reference proteome</keyword>